<name>A0A7L9QEE4_9CHLO</name>
<dbReference type="Gene3D" id="3.40.50.1820">
    <property type="entry name" value="alpha/beta hydrolase"/>
    <property type="match status" value="1"/>
</dbReference>
<feature type="signal peptide" evidence="1">
    <location>
        <begin position="1"/>
        <end position="22"/>
    </location>
</feature>
<dbReference type="GO" id="GO:0016787">
    <property type="term" value="F:hydrolase activity"/>
    <property type="evidence" value="ECO:0007669"/>
    <property type="project" value="InterPro"/>
</dbReference>
<dbReference type="InterPro" id="IPR029058">
    <property type="entry name" value="AB_hydrolase_fold"/>
</dbReference>
<proteinExistence type="evidence at transcript level"/>
<dbReference type="EMBL" id="MT438965">
    <property type="protein sequence ID" value="QOL01212.1"/>
    <property type="molecule type" value="mRNA"/>
</dbReference>
<dbReference type="PANTHER" id="PTHR22946:SF0">
    <property type="entry name" value="DIENELACTONE HYDROLASE DOMAIN-CONTAINING PROTEIN"/>
    <property type="match status" value="1"/>
</dbReference>
<dbReference type="InterPro" id="IPR002925">
    <property type="entry name" value="Dienelactn_hydro"/>
</dbReference>
<feature type="chain" id="PRO_5029682646" evidence="1">
    <location>
        <begin position="23"/>
        <end position="309"/>
    </location>
</feature>
<organism evidence="3">
    <name type="scientific">Trebouxia lynnae</name>
    <dbReference type="NCBI Taxonomy" id="1825957"/>
    <lineage>
        <taxon>Eukaryota</taxon>
        <taxon>Viridiplantae</taxon>
        <taxon>Chlorophyta</taxon>
        <taxon>core chlorophytes</taxon>
        <taxon>Trebouxiophyceae</taxon>
        <taxon>Trebouxiales</taxon>
        <taxon>Trebouxiaceae</taxon>
        <taxon>Trebouxia</taxon>
    </lineage>
</organism>
<evidence type="ECO:0000259" key="2">
    <source>
        <dbReference type="Pfam" id="PF01738"/>
    </source>
</evidence>
<dbReference type="AlphaFoldDB" id="A0A7L9QEE4"/>
<dbReference type="Pfam" id="PF01738">
    <property type="entry name" value="DLH"/>
    <property type="match status" value="1"/>
</dbReference>
<evidence type="ECO:0000313" key="3">
    <source>
        <dbReference type="EMBL" id="QOL01212.1"/>
    </source>
</evidence>
<sequence>MSVKMQLLHALAVFAAIGSASASPAENNYNFDYGFDPAVVSNDTVDYTDSNGTALRGYFAYANSTTTGRPAVVVIPDYDGIGPYERWRANLLAQLGYAAFVADIYGVNQTQGPALNMSESSALSSMYGMNPDLLLDRVGAAVAEAQMQSMVMSNATVVIGYCFGGSAVLDLAASWPEAATENVLGVMAFHAGSPPSAMIDMSPSNPIRISVQQGFDDPSIAPDAALSTQQMWESMGVKWEWTWYSQTVHAFTEPQGVGAAASSTAAYSATADERSWQALRTFLLDLFGYVTPQNEYANTTTADTVSSFA</sequence>
<feature type="domain" description="Dienelactone hydrolase" evidence="2">
    <location>
        <begin position="61"/>
        <end position="283"/>
    </location>
</feature>
<reference evidence="3" key="1">
    <citation type="journal article" date="2020" name="Microb. Ecol.">
        <title>The Under-explored Extracellular Proteome of Aero-Terrestrial Microalgae Provides Clues on Different Mechanisms of Desiccation Tolerance in Non-Model Organisms.</title>
        <authorList>
            <person name="Gonzalez-Hourcade M."/>
            <person name="Del Campo E.M."/>
            <person name="Casano L.M."/>
        </authorList>
    </citation>
    <scope>NUCLEOTIDE SEQUENCE</scope>
    <source>
        <strain evidence="3">TR9</strain>
    </source>
</reference>
<dbReference type="InterPro" id="IPR050261">
    <property type="entry name" value="FrsA_esterase"/>
</dbReference>
<protein>
    <submittedName>
        <fullName evidence="3">Putative extracellular protein TR9_020</fullName>
    </submittedName>
</protein>
<dbReference type="PANTHER" id="PTHR22946">
    <property type="entry name" value="DIENELACTONE HYDROLASE DOMAIN-CONTAINING PROTEIN-RELATED"/>
    <property type="match status" value="1"/>
</dbReference>
<dbReference type="SUPFAM" id="SSF53474">
    <property type="entry name" value="alpha/beta-Hydrolases"/>
    <property type="match status" value="1"/>
</dbReference>
<accession>A0A7L9QEE4</accession>
<keyword evidence="1" id="KW-0732">Signal</keyword>
<evidence type="ECO:0000256" key="1">
    <source>
        <dbReference type="SAM" id="SignalP"/>
    </source>
</evidence>